<evidence type="ECO:0000313" key="7">
    <source>
        <dbReference type="EMBL" id="GLB36830.1"/>
    </source>
</evidence>
<dbReference type="FunFam" id="3.90.400.10:FF:000004">
    <property type="entry name" value="Oligo-1,6-glucosidase"/>
    <property type="match status" value="1"/>
</dbReference>
<reference evidence="7" key="1">
    <citation type="submission" date="2022-07" db="EMBL/GenBank/DDBJ databases">
        <title>The genome of Lyophyllum shimeji provides insight into the initial evolution of ectomycorrhizal fungal genome.</title>
        <authorList>
            <person name="Kobayashi Y."/>
            <person name="Shibata T."/>
            <person name="Hirakawa H."/>
            <person name="Shigenobu S."/>
            <person name="Nishiyama T."/>
            <person name="Yamada A."/>
            <person name="Hasebe M."/>
            <person name="Kawaguchi M."/>
        </authorList>
    </citation>
    <scope>NUCLEOTIDE SEQUENCE</scope>
    <source>
        <strain evidence="7">AT787</strain>
    </source>
</reference>
<evidence type="ECO:0000256" key="3">
    <source>
        <dbReference type="ARBA" id="ARBA00023295"/>
    </source>
</evidence>
<evidence type="ECO:0000313" key="8">
    <source>
        <dbReference type="Proteomes" id="UP001063166"/>
    </source>
</evidence>
<dbReference type="InterPro" id="IPR006047">
    <property type="entry name" value="GH13_cat_dom"/>
</dbReference>
<evidence type="ECO:0000259" key="6">
    <source>
        <dbReference type="SMART" id="SM00642"/>
    </source>
</evidence>
<dbReference type="Gene3D" id="2.60.40.1180">
    <property type="entry name" value="Golgi alpha-mannosidase II"/>
    <property type="match status" value="1"/>
</dbReference>
<comment type="similarity">
    <text evidence="1">Belongs to the glycosyl hydrolase 13 family.</text>
</comment>
<dbReference type="OrthoDB" id="1740265at2759"/>
<dbReference type="EMBL" id="BRPK01000003">
    <property type="protein sequence ID" value="GLB36830.1"/>
    <property type="molecule type" value="Genomic_DNA"/>
</dbReference>
<dbReference type="GO" id="GO:0033934">
    <property type="term" value="F:glucan 1,4-alpha-maltotriohydrolase activity"/>
    <property type="evidence" value="ECO:0007669"/>
    <property type="project" value="TreeGrafter"/>
</dbReference>
<dbReference type="GO" id="GO:0004574">
    <property type="term" value="F:oligo-1,6-glucosidase activity"/>
    <property type="evidence" value="ECO:0007669"/>
    <property type="project" value="TreeGrafter"/>
</dbReference>
<evidence type="ECO:0000256" key="1">
    <source>
        <dbReference type="ARBA" id="ARBA00008061"/>
    </source>
</evidence>
<name>A0A9P3PJ00_LYOSH</name>
<dbReference type="FunFam" id="3.20.20.80:FF:000064">
    <property type="entry name" value="Oligo-1,6-glucosidase"/>
    <property type="match status" value="1"/>
</dbReference>
<keyword evidence="4" id="KW-0462">Maltose metabolism</keyword>
<feature type="domain" description="Glycosyl hydrolase family 13 catalytic" evidence="6">
    <location>
        <begin position="97"/>
        <end position="529"/>
    </location>
</feature>
<accession>A0A9P3PJ00</accession>
<dbReference type="SUPFAM" id="SSF51011">
    <property type="entry name" value="Glycosyl hydrolase domain"/>
    <property type="match status" value="1"/>
</dbReference>
<dbReference type="GO" id="GO:0005987">
    <property type="term" value="P:sucrose catabolic process"/>
    <property type="evidence" value="ECO:0007669"/>
    <property type="project" value="TreeGrafter"/>
</dbReference>
<feature type="region of interest" description="Disordered" evidence="5">
    <location>
        <begin position="57"/>
        <end position="84"/>
    </location>
</feature>
<evidence type="ECO:0000256" key="2">
    <source>
        <dbReference type="ARBA" id="ARBA00022801"/>
    </source>
</evidence>
<keyword evidence="3" id="KW-0326">Glycosidase</keyword>
<dbReference type="AlphaFoldDB" id="A0A9P3PJ00"/>
<dbReference type="GO" id="GO:0004575">
    <property type="term" value="F:sucrose alpha-glucosidase activity"/>
    <property type="evidence" value="ECO:0007669"/>
    <property type="project" value="TreeGrafter"/>
</dbReference>
<protein>
    <submittedName>
        <fullName evidence="7">Alpha-amylase domain containing protein</fullName>
    </submittedName>
</protein>
<dbReference type="Pfam" id="PF00128">
    <property type="entry name" value="Alpha-amylase"/>
    <property type="match status" value="1"/>
</dbReference>
<dbReference type="SUPFAM" id="SSF51445">
    <property type="entry name" value="(Trans)glycosidases"/>
    <property type="match status" value="1"/>
</dbReference>
<dbReference type="SMART" id="SM00642">
    <property type="entry name" value="Aamy"/>
    <property type="match status" value="1"/>
</dbReference>
<dbReference type="InterPro" id="IPR045857">
    <property type="entry name" value="O16G_dom_2"/>
</dbReference>
<dbReference type="FunFam" id="2.60.40.1180:FF:000007">
    <property type="entry name" value="Sucrose isomerase"/>
    <property type="match status" value="1"/>
</dbReference>
<dbReference type="FunFam" id="3.20.20.80:FF:000087">
    <property type="entry name" value="Oligo-1,6-glucosidase IMA1"/>
    <property type="match status" value="1"/>
</dbReference>
<organism evidence="7 8">
    <name type="scientific">Lyophyllum shimeji</name>
    <name type="common">Hon-shimeji</name>
    <name type="synonym">Tricholoma shimeji</name>
    <dbReference type="NCBI Taxonomy" id="47721"/>
    <lineage>
        <taxon>Eukaryota</taxon>
        <taxon>Fungi</taxon>
        <taxon>Dikarya</taxon>
        <taxon>Basidiomycota</taxon>
        <taxon>Agaricomycotina</taxon>
        <taxon>Agaricomycetes</taxon>
        <taxon>Agaricomycetidae</taxon>
        <taxon>Agaricales</taxon>
        <taxon>Tricholomatineae</taxon>
        <taxon>Lyophyllaceae</taxon>
        <taxon>Lyophyllum</taxon>
    </lineage>
</organism>
<keyword evidence="2" id="KW-0378">Hydrolase</keyword>
<evidence type="ECO:0000256" key="5">
    <source>
        <dbReference type="SAM" id="MobiDB-lite"/>
    </source>
</evidence>
<comment type="caution">
    <text evidence="7">The sequence shown here is derived from an EMBL/GenBank/DDBJ whole genome shotgun (WGS) entry which is preliminary data.</text>
</comment>
<dbReference type="InterPro" id="IPR013780">
    <property type="entry name" value="Glyco_hydro_b"/>
</dbReference>
<dbReference type="GO" id="GO:0004556">
    <property type="term" value="F:alpha-amylase activity"/>
    <property type="evidence" value="ECO:0007669"/>
    <property type="project" value="TreeGrafter"/>
</dbReference>
<dbReference type="CDD" id="cd11333">
    <property type="entry name" value="AmyAc_SI_OligoGlu_DGase"/>
    <property type="match status" value="1"/>
</dbReference>
<dbReference type="Proteomes" id="UP001063166">
    <property type="component" value="Unassembled WGS sequence"/>
</dbReference>
<evidence type="ECO:0000256" key="4">
    <source>
        <dbReference type="ARBA" id="ARBA00026248"/>
    </source>
</evidence>
<proteinExistence type="inferred from homology"/>
<dbReference type="GO" id="GO:0000025">
    <property type="term" value="P:maltose catabolic process"/>
    <property type="evidence" value="ECO:0007669"/>
    <property type="project" value="TreeGrafter"/>
</dbReference>
<dbReference type="PANTHER" id="PTHR10357:SF232">
    <property type="entry name" value="GLYCOSYL HYDROLASE FAMILY 13 CATALYTIC DOMAIN-CONTAINING PROTEIN"/>
    <property type="match status" value="1"/>
</dbReference>
<dbReference type="Gene3D" id="3.90.400.10">
    <property type="entry name" value="Oligo-1,6-glucosidase, Domain 2"/>
    <property type="match status" value="1"/>
</dbReference>
<sequence length="672" mass="76807">MVNGFAISSSLGPGLVAFLPETSHHTLIPIAIWRPISYPIRIDPACILATANPPSGPPPQSCHLDPSPRTLLTDAMPTSPPPPAPDRKWWKSAVVYQIYPISFLDSNGDGLGDLRGILAKLDYLRDLGVDVLWLSPIYKSPLADMGYDISDYCDIDPRYGTLEDWDELCRGVHARGMKLMMDLVVNHTSDEHEWFLASKSSKSNPKRDWYIWRPPKFDAAGQRQPPNNWRSVFQGSAWEYDESTEEYYLHLYVAKQPDLNWDNPAVREAVWGLMRFWIERGCDGFRMDVINLISKADGLPDAPISDPEQEYQLASTLFANGPRAHEYIKEMHEKVLYKHDLITVGETPFTHDASQLAAYVLPANNELNMVFQFELMDLDAPLGVEHRPLEHREWSLKEFRAVVGRWQGFKREEGFWNATFIENHDHARAVSRFGNDSDEWRAVSAKMLAVLEVSLGGTQYVYQGQELGLRNFPRSWGVEEYKDVASQNYWNRVLEKRREEMRSRGEGEQDIDMSDVLDGFQRKARDHARVPMQWDATANAGFTDGTPWMRVNDDYETWNAAAQVDDENSVLGFWKRALRVRKTHEVLIYGDFADISSDHEQVFAYTRTLGNTTALVLLNFKETEVSFVLPSERGWSAFKLILQNYDGGLEDGRGIADRVLLRGFEGRIYVQS</sequence>
<gene>
    <name evidence="7" type="ORF">LshimejAT787_0311170</name>
</gene>
<dbReference type="PANTHER" id="PTHR10357">
    <property type="entry name" value="ALPHA-AMYLASE FAMILY MEMBER"/>
    <property type="match status" value="1"/>
</dbReference>
<keyword evidence="8" id="KW-1185">Reference proteome</keyword>
<dbReference type="Gene3D" id="3.20.20.80">
    <property type="entry name" value="Glycosidases"/>
    <property type="match status" value="1"/>
</dbReference>
<dbReference type="InterPro" id="IPR017853">
    <property type="entry name" value="GH"/>
</dbReference>